<reference evidence="2" key="1">
    <citation type="submission" date="2023-04" db="EMBL/GenBank/DDBJ databases">
        <title>Phytophthora fragariaefolia NBRC 109709.</title>
        <authorList>
            <person name="Ichikawa N."/>
            <person name="Sato H."/>
            <person name="Tonouchi N."/>
        </authorList>
    </citation>
    <scope>NUCLEOTIDE SEQUENCE</scope>
    <source>
        <strain evidence="2">NBRC 109709</strain>
    </source>
</reference>
<name>A0A9W6WJS0_9STRA</name>
<accession>A0A9W6WJS0</accession>
<dbReference type="AlphaFoldDB" id="A0A9W6WJS0"/>
<organism evidence="2 3">
    <name type="scientific">Phytophthora fragariaefolia</name>
    <dbReference type="NCBI Taxonomy" id="1490495"/>
    <lineage>
        <taxon>Eukaryota</taxon>
        <taxon>Sar</taxon>
        <taxon>Stramenopiles</taxon>
        <taxon>Oomycota</taxon>
        <taxon>Peronosporomycetes</taxon>
        <taxon>Peronosporales</taxon>
        <taxon>Peronosporaceae</taxon>
        <taxon>Phytophthora</taxon>
    </lineage>
</organism>
<protein>
    <submittedName>
        <fullName evidence="2">Unnamed protein product</fullName>
    </submittedName>
</protein>
<comment type="caution">
    <text evidence="2">The sequence shown here is derived from an EMBL/GenBank/DDBJ whole genome shotgun (WGS) entry which is preliminary data.</text>
</comment>
<evidence type="ECO:0000256" key="1">
    <source>
        <dbReference type="SAM" id="MobiDB-lite"/>
    </source>
</evidence>
<evidence type="ECO:0000313" key="3">
    <source>
        <dbReference type="Proteomes" id="UP001165121"/>
    </source>
</evidence>
<feature type="compositionally biased region" description="Polar residues" evidence="1">
    <location>
        <begin position="16"/>
        <end position="25"/>
    </location>
</feature>
<feature type="region of interest" description="Disordered" evidence="1">
    <location>
        <begin position="1"/>
        <end position="25"/>
    </location>
</feature>
<proteinExistence type="predicted"/>
<evidence type="ECO:0000313" key="2">
    <source>
        <dbReference type="EMBL" id="GMF15904.1"/>
    </source>
</evidence>
<dbReference type="EMBL" id="BSXT01000043">
    <property type="protein sequence ID" value="GMF15904.1"/>
    <property type="molecule type" value="Genomic_DNA"/>
</dbReference>
<sequence length="790" mass="87919">MCPGRLSERRGIHLSGSLSRPDTFTYSRAPPPNIWAGSDSDFVPSPVLPGDDTTTTEVRVSKRRKTAAVSIAIKSKRKKAPSTQIRQPSPGLVLSTPTSPPASTVSELGVSLSVQHSRKAVATDDVWDLVHSLDQPYTKRNPWKSSPAQYRNICILCCQDIRARTRPNRYSLEEALRNTKHASNAKDHIKSKHADHPTAVLAEMKTTQKAMDGVISAEADVQDVLYLTGGDYASDATAAAIATGTTTASAVAVSTAPTKPPKRFFNANQKTLNVLISKWLISKGLPYTACACESFEDIMRAATGNPSRVASFRVPESVRSEVSKSDARSLDKWGDDSIIGASIAFIDSLWRFRFIAFMASVKNDGQKNPLVANVIEKSFKLKYDVDSKVMTRFTMSDTTPSAKNVADLIDTKQENGSVHLLNLCIGYGIRLKDNIQTVSVWNGSTESWNKVVTKVTAGGSFDEVGDVIQKLRNLSNYFKTPKQRNALRKIQEALSYPELDPLTENDVRFAYTCKMIRRSVVNFAAFEAYFQSTKDSTSAWSALTAKDWMLAVEIEAVTNFISSLALVETQSENLVSSYMVVFRRLAETKVKSFRFDAMAMEAPRSKDANESSHRRVLRTQQQFSAGKTCLRRALFQLQARYPAVTKESMICILLVPRTKSSAKKIVAVGNIPRKEEKVIYKGGLDYLRDEHRKESTLSPCSSPSSIGWEDEDELLLGAPIRTTKTRDEVKESEINARADRVMQEWLDLEPEWLEIAQRQNPDKMKEEWSKEMTIDKADGMHWGVLGYTST</sequence>
<feature type="region of interest" description="Disordered" evidence="1">
    <location>
        <begin position="75"/>
        <end position="101"/>
    </location>
</feature>
<keyword evidence="3" id="KW-1185">Reference proteome</keyword>
<feature type="compositionally biased region" description="Basic and acidic residues" evidence="1">
    <location>
        <begin position="1"/>
        <end position="11"/>
    </location>
</feature>
<gene>
    <name evidence="2" type="ORF">Pfra01_000061300</name>
</gene>
<dbReference type="OrthoDB" id="124635at2759"/>
<dbReference type="Proteomes" id="UP001165121">
    <property type="component" value="Unassembled WGS sequence"/>
</dbReference>